<keyword evidence="1" id="KW-0732">Signal</keyword>
<accession>A0A8K0K9E9</accession>
<feature type="signal peptide" evidence="1">
    <location>
        <begin position="1"/>
        <end position="25"/>
    </location>
</feature>
<name>A0A8K0K9E9_LADFU</name>
<dbReference type="Gene3D" id="3.20.20.80">
    <property type="entry name" value="Glycosidases"/>
    <property type="match status" value="1"/>
</dbReference>
<protein>
    <recommendedName>
        <fullName evidence="2">Chitinase II/V-like catalytic domain-containing protein</fullName>
    </recommendedName>
</protein>
<evidence type="ECO:0000313" key="4">
    <source>
        <dbReference type="Proteomes" id="UP000792457"/>
    </source>
</evidence>
<dbReference type="AlphaFoldDB" id="A0A8K0K9E9"/>
<reference evidence="3" key="2">
    <citation type="submission" date="2017-10" db="EMBL/GenBank/DDBJ databases">
        <title>Ladona fulva Genome sequencing and assembly.</title>
        <authorList>
            <person name="Murali S."/>
            <person name="Richards S."/>
            <person name="Bandaranaike D."/>
            <person name="Bellair M."/>
            <person name="Blankenburg K."/>
            <person name="Chao H."/>
            <person name="Dinh H."/>
            <person name="Doddapaneni H."/>
            <person name="Dugan-Rocha S."/>
            <person name="Elkadiri S."/>
            <person name="Gnanaolivu R."/>
            <person name="Hernandez B."/>
            <person name="Skinner E."/>
            <person name="Javaid M."/>
            <person name="Lee S."/>
            <person name="Li M."/>
            <person name="Ming W."/>
            <person name="Munidasa M."/>
            <person name="Muniz J."/>
            <person name="Nguyen L."/>
            <person name="Hughes D."/>
            <person name="Osuji N."/>
            <person name="Pu L.-L."/>
            <person name="Puazo M."/>
            <person name="Qu C."/>
            <person name="Quiroz J."/>
            <person name="Raj R."/>
            <person name="Weissenberger G."/>
            <person name="Xin Y."/>
            <person name="Zou X."/>
            <person name="Han Y."/>
            <person name="Worley K."/>
            <person name="Muzny D."/>
            <person name="Gibbs R."/>
        </authorList>
    </citation>
    <scope>NUCLEOTIDE SEQUENCE</scope>
    <source>
        <strain evidence="3">Sampled in the wild</strain>
    </source>
</reference>
<dbReference type="PANTHER" id="PTHR11177:SF317">
    <property type="entry name" value="CHITINASE 12-RELATED"/>
    <property type="match status" value="1"/>
</dbReference>
<reference evidence="3" key="1">
    <citation type="submission" date="2013-04" db="EMBL/GenBank/DDBJ databases">
        <authorList>
            <person name="Qu J."/>
            <person name="Murali S.C."/>
            <person name="Bandaranaike D."/>
            <person name="Bellair M."/>
            <person name="Blankenburg K."/>
            <person name="Chao H."/>
            <person name="Dinh H."/>
            <person name="Doddapaneni H."/>
            <person name="Downs B."/>
            <person name="Dugan-Rocha S."/>
            <person name="Elkadiri S."/>
            <person name="Gnanaolivu R.D."/>
            <person name="Hernandez B."/>
            <person name="Javaid M."/>
            <person name="Jayaseelan J.C."/>
            <person name="Lee S."/>
            <person name="Li M."/>
            <person name="Ming W."/>
            <person name="Munidasa M."/>
            <person name="Muniz J."/>
            <person name="Nguyen L."/>
            <person name="Ongeri F."/>
            <person name="Osuji N."/>
            <person name="Pu L.-L."/>
            <person name="Puazo M."/>
            <person name="Qu C."/>
            <person name="Quiroz J."/>
            <person name="Raj R."/>
            <person name="Weissenberger G."/>
            <person name="Xin Y."/>
            <person name="Zou X."/>
            <person name="Han Y."/>
            <person name="Richards S."/>
            <person name="Worley K."/>
            <person name="Muzny D."/>
            <person name="Gibbs R."/>
        </authorList>
    </citation>
    <scope>NUCLEOTIDE SEQUENCE</scope>
    <source>
        <strain evidence="3">Sampled in the wild</strain>
    </source>
</reference>
<evidence type="ECO:0000259" key="2">
    <source>
        <dbReference type="SMART" id="SM00636"/>
    </source>
</evidence>
<dbReference type="GO" id="GO:0004568">
    <property type="term" value="F:chitinase activity"/>
    <property type="evidence" value="ECO:0007669"/>
    <property type="project" value="TreeGrafter"/>
</dbReference>
<comment type="caution">
    <text evidence="3">The sequence shown here is derived from an EMBL/GenBank/DDBJ whole genome shotgun (WGS) entry which is preliminary data.</text>
</comment>
<dbReference type="InterPro" id="IPR050314">
    <property type="entry name" value="Glycosyl_Hydrlase_18"/>
</dbReference>
<dbReference type="InterPro" id="IPR001223">
    <property type="entry name" value="Glyco_hydro18_cat"/>
</dbReference>
<dbReference type="PANTHER" id="PTHR11177">
    <property type="entry name" value="CHITINASE"/>
    <property type="match status" value="1"/>
</dbReference>
<dbReference type="InterPro" id="IPR011583">
    <property type="entry name" value="Chitinase_II/V-like_cat"/>
</dbReference>
<dbReference type="GO" id="GO:0006032">
    <property type="term" value="P:chitin catabolic process"/>
    <property type="evidence" value="ECO:0007669"/>
    <property type="project" value="TreeGrafter"/>
</dbReference>
<dbReference type="Gene3D" id="3.10.50.10">
    <property type="match status" value="1"/>
</dbReference>
<proteinExistence type="predicted"/>
<dbReference type="GO" id="GO:0008061">
    <property type="term" value="F:chitin binding"/>
    <property type="evidence" value="ECO:0007669"/>
    <property type="project" value="InterPro"/>
</dbReference>
<dbReference type="SUPFAM" id="SSF51445">
    <property type="entry name" value="(Trans)glycosidases"/>
    <property type="match status" value="1"/>
</dbReference>
<dbReference type="Proteomes" id="UP000792457">
    <property type="component" value="Unassembled WGS sequence"/>
</dbReference>
<sequence>MIGKKCLLSLAVISAFFLCAKESYSSSFLSAYKKKYPHIKLILGIDPFDLRPSGFPKYVRETAQVVSGIRKAIGRDGATISGYFVRNVTSDDLHNADLAEIAKDLDFMTMECYEPIKSRPYTQLVAPLYSKRGNSVSGCIKRYLDMGAPRSKVLMAIQNYAVSHTLDDADRTEPGSPAKNSGWVQYPSNRNGLLYLDQVTGSDWESYRDEKSNSPYSVNYLQWASYDDKTSVSDKAKFIKEKGLGGAALTTYPGIDKTNSDLPFAKYVAELLSS</sequence>
<feature type="chain" id="PRO_5035447802" description="Chitinase II/V-like catalytic domain-containing protein" evidence="1">
    <location>
        <begin position="26"/>
        <end position="274"/>
    </location>
</feature>
<dbReference type="OrthoDB" id="73875at2759"/>
<dbReference type="Pfam" id="PF00704">
    <property type="entry name" value="Glyco_hydro_18"/>
    <property type="match status" value="1"/>
</dbReference>
<dbReference type="InterPro" id="IPR029070">
    <property type="entry name" value="Chitinase_insertion_sf"/>
</dbReference>
<dbReference type="SMART" id="SM00636">
    <property type="entry name" value="Glyco_18"/>
    <property type="match status" value="1"/>
</dbReference>
<dbReference type="EMBL" id="KZ308519">
    <property type="protein sequence ID" value="KAG8230949.1"/>
    <property type="molecule type" value="Genomic_DNA"/>
</dbReference>
<dbReference type="GO" id="GO:0005975">
    <property type="term" value="P:carbohydrate metabolic process"/>
    <property type="evidence" value="ECO:0007669"/>
    <property type="project" value="InterPro"/>
</dbReference>
<organism evidence="3 4">
    <name type="scientific">Ladona fulva</name>
    <name type="common">Scarce chaser dragonfly</name>
    <name type="synonym">Libellula fulva</name>
    <dbReference type="NCBI Taxonomy" id="123851"/>
    <lineage>
        <taxon>Eukaryota</taxon>
        <taxon>Metazoa</taxon>
        <taxon>Ecdysozoa</taxon>
        <taxon>Arthropoda</taxon>
        <taxon>Hexapoda</taxon>
        <taxon>Insecta</taxon>
        <taxon>Pterygota</taxon>
        <taxon>Palaeoptera</taxon>
        <taxon>Odonata</taxon>
        <taxon>Epiprocta</taxon>
        <taxon>Anisoptera</taxon>
        <taxon>Libelluloidea</taxon>
        <taxon>Libellulidae</taxon>
        <taxon>Ladona</taxon>
    </lineage>
</organism>
<gene>
    <name evidence="3" type="ORF">J437_LFUL010834</name>
</gene>
<evidence type="ECO:0000313" key="3">
    <source>
        <dbReference type="EMBL" id="KAG8230949.1"/>
    </source>
</evidence>
<feature type="domain" description="Chitinase II/V-like catalytic" evidence="2">
    <location>
        <begin position="4"/>
        <end position="249"/>
    </location>
</feature>
<dbReference type="GO" id="GO:0005576">
    <property type="term" value="C:extracellular region"/>
    <property type="evidence" value="ECO:0007669"/>
    <property type="project" value="TreeGrafter"/>
</dbReference>
<evidence type="ECO:0000256" key="1">
    <source>
        <dbReference type="SAM" id="SignalP"/>
    </source>
</evidence>
<dbReference type="InterPro" id="IPR017853">
    <property type="entry name" value="GH"/>
</dbReference>
<keyword evidence="4" id="KW-1185">Reference proteome</keyword>